<protein>
    <recommendedName>
        <fullName evidence="3">DUF8017 domain-containing protein</fullName>
    </recommendedName>
</protein>
<feature type="compositionally biased region" description="Basic and acidic residues" evidence="1">
    <location>
        <begin position="138"/>
        <end position="164"/>
    </location>
</feature>
<feature type="domain" description="DUF8017" evidence="3">
    <location>
        <begin position="182"/>
        <end position="366"/>
    </location>
</feature>
<evidence type="ECO:0000313" key="4">
    <source>
        <dbReference type="EMBL" id="TGG76350.1"/>
    </source>
</evidence>
<evidence type="ECO:0000313" key="5">
    <source>
        <dbReference type="Proteomes" id="UP000298111"/>
    </source>
</evidence>
<keyword evidence="2" id="KW-1133">Transmembrane helix</keyword>
<evidence type="ECO:0000256" key="1">
    <source>
        <dbReference type="SAM" id="MobiDB-lite"/>
    </source>
</evidence>
<feature type="region of interest" description="Disordered" evidence="1">
    <location>
        <begin position="1"/>
        <end position="109"/>
    </location>
</feature>
<evidence type="ECO:0000256" key="2">
    <source>
        <dbReference type="SAM" id="Phobius"/>
    </source>
</evidence>
<evidence type="ECO:0000259" key="3">
    <source>
        <dbReference type="Pfam" id="PF26056"/>
    </source>
</evidence>
<sequence>MWPGQQQPGGEQNPQQPNPYQQPGYQQPNPYQQPGYGQQPTGGQPGYGEQPAAQQPGYGQQQPAGGQPGQPPFPYGQQPGGPGPSGQWGPAGVPGSPQSPKGGGGGGRKKTVVISVVAAVAVVAAAVTGFAVFGGGDDDGKKTKADKSTSPDVGKKSPEPEKSGGTEPGGGGAEKDSKDPSEPVVKGWQTVTNPKWYSAFDVPKSEDWTVRSPGTITGFEDDKGKVLVAMSAPAYYKDNWCKESSRAAVGTKGGQGSKSTKEAAKIAAGNFAIAGFDQKRKGTLKVSEAKPFENKHGIKGHTSTATVSGVPTDDKCAPSAGKVVTASWINSNGDLAIWVLYTDAGVKDEVPDATIKKIMGSLRNYESSGDQNEPRG</sequence>
<proteinExistence type="predicted"/>
<keyword evidence="2" id="KW-0472">Membrane</keyword>
<feature type="transmembrane region" description="Helical" evidence="2">
    <location>
        <begin position="111"/>
        <end position="133"/>
    </location>
</feature>
<dbReference type="InterPro" id="IPR058330">
    <property type="entry name" value="DUF8017"/>
</dbReference>
<dbReference type="GeneID" id="75185170"/>
<dbReference type="AlphaFoldDB" id="A0A8H1L352"/>
<dbReference type="EMBL" id="RCIY01000106">
    <property type="protein sequence ID" value="TGG76350.1"/>
    <property type="molecule type" value="Genomic_DNA"/>
</dbReference>
<feature type="compositionally biased region" description="Low complexity" evidence="1">
    <location>
        <begin position="1"/>
        <end position="65"/>
    </location>
</feature>
<gene>
    <name evidence="4" type="ORF">D8771_30635</name>
</gene>
<dbReference type="RefSeq" id="WP_135567718.1">
    <property type="nucleotide sequence ID" value="NZ_CP103060.1"/>
</dbReference>
<accession>A0A8H1L352</accession>
<comment type="caution">
    <text evidence="4">The sequence shown here is derived from an EMBL/GenBank/DDBJ whole genome shotgun (WGS) entry which is preliminary data.</text>
</comment>
<feature type="compositionally biased region" description="Low complexity" evidence="1">
    <location>
        <begin position="87"/>
        <end position="100"/>
    </location>
</feature>
<reference evidence="4 5" key="1">
    <citation type="submission" date="2018-10" db="EMBL/GenBank/DDBJ databases">
        <title>Isolation of pseudouridimycin from Streptomyces albus DSM 40763.</title>
        <authorList>
            <person name="Rosenqvist P."/>
            <person name="Metsae-Ketelae M."/>
            <person name="Virta P."/>
        </authorList>
    </citation>
    <scope>NUCLEOTIDE SEQUENCE [LARGE SCALE GENOMIC DNA]</scope>
    <source>
        <strain evidence="4 5">DSM 40763</strain>
    </source>
</reference>
<dbReference type="Pfam" id="PF26056">
    <property type="entry name" value="DUF8017"/>
    <property type="match status" value="1"/>
</dbReference>
<feature type="region of interest" description="Disordered" evidence="1">
    <location>
        <begin position="131"/>
        <end position="188"/>
    </location>
</feature>
<feature type="region of interest" description="Disordered" evidence="1">
    <location>
        <begin position="295"/>
        <end position="314"/>
    </location>
</feature>
<organism evidence="4 5">
    <name type="scientific">Streptomyces albus</name>
    <dbReference type="NCBI Taxonomy" id="1888"/>
    <lineage>
        <taxon>Bacteria</taxon>
        <taxon>Bacillati</taxon>
        <taxon>Actinomycetota</taxon>
        <taxon>Actinomycetes</taxon>
        <taxon>Kitasatosporales</taxon>
        <taxon>Streptomycetaceae</taxon>
        <taxon>Streptomyces</taxon>
    </lineage>
</organism>
<name>A0A8H1L352_9ACTN</name>
<keyword evidence="2" id="KW-0812">Transmembrane</keyword>
<dbReference type="Proteomes" id="UP000298111">
    <property type="component" value="Unassembled WGS sequence"/>
</dbReference>